<reference evidence="12 13" key="2">
    <citation type="journal article" date="2012" name="Stand. Genomic Sci.">
        <title>Complete genome sequence of the thermophilic sulfate-reducing ocean bacterium Thermodesulfatator indicus type strain (CIR29812(T)).</title>
        <authorList>
            <person name="Anderson I."/>
            <person name="Saunders E."/>
            <person name="Lapidus A."/>
            <person name="Nolan M."/>
            <person name="Lucas S."/>
            <person name="Tice H."/>
            <person name="Del Rio T.G."/>
            <person name="Cheng J.F."/>
            <person name="Han C."/>
            <person name="Tapia R."/>
            <person name="Goodwin L.A."/>
            <person name="Pitluck S."/>
            <person name="Liolios K."/>
            <person name="Mavromatis K."/>
            <person name="Pagani I."/>
            <person name="Ivanova N."/>
            <person name="Mikhailova N."/>
            <person name="Pati A."/>
            <person name="Chen A."/>
            <person name="Palaniappan K."/>
            <person name="Land M."/>
            <person name="Hauser L."/>
            <person name="Jeffries C.D."/>
            <person name="Chang Y.J."/>
            <person name="Brambilla E.M."/>
            <person name="Rohde M."/>
            <person name="Spring S."/>
            <person name="Goker M."/>
            <person name="Detter J.C."/>
            <person name="Woyke T."/>
            <person name="Bristow J."/>
            <person name="Eisen J.A."/>
            <person name="Markowitz V."/>
            <person name="Hugenholtz P."/>
            <person name="Kyrpides N.C."/>
            <person name="Klenk H.P."/>
        </authorList>
    </citation>
    <scope>NUCLEOTIDE SEQUENCE [LARGE SCALE GENOMIC DNA]</scope>
    <source>
        <strain evidence="13">DSM 15286 / JCM 11887 / CIR29812</strain>
    </source>
</reference>
<dbReference type="OrthoDB" id="9806954at2"/>
<dbReference type="FunFam" id="3.40.50.300:FF:000356">
    <property type="entry name" value="DNA repair protein RecN"/>
    <property type="match status" value="1"/>
</dbReference>
<dbReference type="Gene3D" id="3.40.50.300">
    <property type="entry name" value="P-loop containing nucleotide triphosphate hydrolases"/>
    <property type="match status" value="2"/>
</dbReference>
<protein>
    <recommendedName>
        <fullName evidence="3 9">DNA repair protein RecN</fullName>
    </recommendedName>
    <alternativeName>
        <fullName evidence="8 9">Recombination protein N</fullName>
    </alternativeName>
</protein>
<keyword evidence="6" id="KW-0067">ATP-binding</keyword>
<dbReference type="HOGENOM" id="CLU_018297_3_1_0"/>
<organism evidence="12 13">
    <name type="scientific">Thermodesulfatator indicus (strain DSM 15286 / JCM 11887 / CIR29812)</name>
    <dbReference type="NCBI Taxonomy" id="667014"/>
    <lineage>
        <taxon>Bacteria</taxon>
        <taxon>Pseudomonadati</taxon>
        <taxon>Thermodesulfobacteriota</taxon>
        <taxon>Thermodesulfobacteria</taxon>
        <taxon>Thermodesulfobacteriales</taxon>
        <taxon>Thermodesulfatatoraceae</taxon>
        <taxon>Thermodesulfatator</taxon>
    </lineage>
</organism>
<proteinExistence type="inferred from homology"/>
<evidence type="ECO:0000256" key="1">
    <source>
        <dbReference type="ARBA" id="ARBA00003618"/>
    </source>
</evidence>
<evidence type="ECO:0000313" key="13">
    <source>
        <dbReference type="Proteomes" id="UP000006793"/>
    </source>
</evidence>
<name>F8AAF6_THEID</name>
<evidence type="ECO:0000256" key="10">
    <source>
        <dbReference type="SAM" id="Coils"/>
    </source>
</evidence>
<feature type="domain" description="AAA+ ATPase" evidence="11">
    <location>
        <begin position="21"/>
        <end position="500"/>
    </location>
</feature>
<dbReference type="FunCoup" id="F8AAF6">
    <property type="interactions" value="388"/>
</dbReference>
<dbReference type="PaxDb" id="667014-Thein_1515"/>
<dbReference type="PANTHER" id="PTHR11059:SF0">
    <property type="entry name" value="DNA REPAIR PROTEIN RECN"/>
    <property type="match status" value="1"/>
</dbReference>
<dbReference type="GO" id="GO:0006310">
    <property type="term" value="P:DNA recombination"/>
    <property type="evidence" value="ECO:0007669"/>
    <property type="project" value="InterPro"/>
</dbReference>
<dbReference type="InParanoid" id="F8AAF6"/>
<dbReference type="PANTHER" id="PTHR11059">
    <property type="entry name" value="DNA REPAIR PROTEIN RECN"/>
    <property type="match status" value="1"/>
</dbReference>
<dbReference type="InterPro" id="IPR025662">
    <property type="entry name" value="Sigma_54_int_dom_ATP-bd_1"/>
</dbReference>
<dbReference type="PIRSF" id="PIRSF003128">
    <property type="entry name" value="RecN"/>
    <property type="match status" value="1"/>
</dbReference>
<evidence type="ECO:0000256" key="4">
    <source>
        <dbReference type="ARBA" id="ARBA00022741"/>
    </source>
</evidence>
<dbReference type="GO" id="GO:0009432">
    <property type="term" value="P:SOS response"/>
    <property type="evidence" value="ECO:0007669"/>
    <property type="project" value="TreeGrafter"/>
</dbReference>
<dbReference type="KEGG" id="tid:Thein_1515"/>
<comment type="similarity">
    <text evidence="2 9">Belongs to the RecN family.</text>
</comment>
<evidence type="ECO:0000256" key="9">
    <source>
        <dbReference type="PIRNR" id="PIRNR003128"/>
    </source>
</evidence>
<gene>
    <name evidence="12" type="ordered locus">Thein_1515</name>
</gene>
<dbReference type="InterPro" id="IPR003593">
    <property type="entry name" value="AAA+_ATPase"/>
</dbReference>
<accession>F8AAF6</accession>
<keyword evidence="4" id="KW-0547">Nucleotide-binding</keyword>
<dbReference type="AlphaFoldDB" id="F8AAF6"/>
<sequence length="539" mass="60516">MLLELRLKNFVLIEEARLSFEPGFVVFTGETGTGKSLLIKSLKLALGARSSPGLIRPGAKEAILEAVVSADERTKRHLEKFGLEPTHELIIRRVITPDRSRAYLNGSPVTLQMLSEILSDLVVIAGQHEYQTLNKPEERLLTIDTFGELFSLRKAYEEAYLDFRQKLEKLQSLQEKVKNALKEEDFLKFQLQEIEAVSPEPGEDIEIEEKLKRLKNLARLKDLASNANAGVEKSFSLVSAAKKSLGQALEFDKKLAPLAERLETLSYELEDVSLELSDYLRSLEIAPDELEALEERLFAIKRLKRKYGPTLEDVLSHYEKIKKDLEDISTGEEHLQELEEEAKLAEKKALELAEELSNRRKQTAELLSQNVNRLLKELALEGARFRISFTRKDLSPTGFDQVEFLVTTHPKAPWRPMAEVASGGELSRFFLAIKAALSKRASAQALIFDEIDAGVGGMVAHRLGKLLAELATNYQVICVTHLPQIAALASQHFVVEKEITSDEALTSIRPLSNEERVEEIARMLGDPTARDVAKKLLGL</sequence>
<dbReference type="Pfam" id="PF02463">
    <property type="entry name" value="SMC_N"/>
    <property type="match status" value="1"/>
</dbReference>
<keyword evidence="13" id="KW-1185">Reference proteome</keyword>
<comment type="function">
    <text evidence="1 9">May be involved in recombinational repair of damaged DNA.</text>
</comment>
<dbReference type="SUPFAM" id="SSF52540">
    <property type="entry name" value="P-loop containing nucleoside triphosphate hydrolases"/>
    <property type="match status" value="1"/>
</dbReference>
<evidence type="ECO:0000313" key="12">
    <source>
        <dbReference type="EMBL" id="AEH45376.1"/>
    </source>
</evidence>
<dbReference type="NCBIfam" id="TIGR00634">
    <property type="entry name" value="recN"/>
    <property type="match status" value="1"/>
</dbReference>
<keyword evidence="5 9" id="KW-0227">DNA damage</keyword>
<dbReference type="GO" id="GO:0043590">
    <property type="term" value="C:bacterial nucleoid"/>
    <property type="evidence" value="ECO:0007669"/>
    <property type="project" value="TreeGrafter"/>
</dbReference>
<reference evidence="13" key="1">
    <citation type="submission" date="2011-04" db="EMBL/GenBank/DDBJ databases">
        <title>The complete genome of Thermodesulfatator indicus DSM 15286.</title>
        <authorList>
            <person name="Lucas S."/>
            <person name="Copeland A."/>
            <person name="Lapidus A."/>
            <person name="Bruce D."/>
            <person name="Goodwin L."/>
            <person name="Pitluck S."/>
            <person name="Peters L."/>
            <person name="Kyrpides N."/>
            <person name="Mavromatis K."/>
            <person name="Pagani I."/>
            <person name="Ivanova N."/>
            <person name="Saunders L."/>
            <person name="Detter J.C."/>
            <person name="Tapia R."/>
            <person name="Han C."/>
            <person name="Land M."/>
            <person name="Hauser L."/>
            <person name="Markowitz V."/>
            <person name="Cheng J.-F."/>
            <person name="Hugenholtz P."/>
            <person name="Woyke T."/>
            <person name="Wu D."/>
            <person name="Spring S."/>
            <person name="Schroeder M."/>
            <person name="Brambilla E."/>
            <person name="Klenk H.-P."/>
            <person name="Eisen J.A."/>
        </authorList>
    </citation>
    <scope>NUCLEOTIDE SEQUENCE [LARGE SCALE GENOMIC DNA]</scope>
    <source>
        <strain evidence="13">DSM 15286 / JCM 11887 / CIR29812</strain>
    </source>
</reference>
<dbReference type="STRING" id="667014.Thein_1515"/>
<evidence type="ECO:0000256" key="2">
    <source>
        <dbReference type="ARBA" id="ARBA00009441"/>
    </source>
</evidence>
<evidence type="ECO:0000256" key="6">
    <source>
        <dbReference type="ARBA" id="ARBA00022840"/>
    </source>
</evidence>
<keyword evidence="10" id="KW-0175">Coiled coil</keyword>
<dbReference type="GO" id="GO:0005524">
    <property type="term" value="F:ATP binding"/>
    <property type="evidence" value="ECO:0007669"/>
    <property type="project" value="UniProtKB-KW"/>
</dbReference>
<evidence type="ECO:0000256" key="5">
    <source>
        <dbReference type="ARBA" id="ARBA00022763"/>
    </source>
</evidence>
<dbReference type="InterPro" id="IPR003395">
    <property type="entry name" value="RecF/RecN/SMC_N"/>
</dbReference>
<keyword evidence="7 9" id="KW-0234">DNA repair</keyword>
<dbReference type="EMBL" id="CP002683">
    <property type="protein sequence ID" value="AEH45376.1"/>
    <property type="molecule type" value="Genomic_DNA"/>
</dbReference>
<dbReference type="Proteomes" id="UP000006793">
    <property type="component" value="Chromosome"/>
</dbReference>
<dbReference type="PATRIC" id="fig|667014.3.peg.1564"/>
<dbReference type="CDD" id="cd03241">
    <property type="entry name" value="ABC_RecN"/>
    <property type="match status" value="2"/>
</dbReference>
<dbReference type="eggNOG" id="COG0497">
    <property type="taxonomic scope" value="Bacteria"/>
</dbReference>
<evidence type="ECO:0000259" key="11">
    <source>
        <dbReference type="SMART" id="SM00382"/>
    </source>
</evidence>
<dbReference type="InterPro" id="IPR004604">
    <property type="entry name" value="DNA_recomb/repair_RecN"/>
</dbReference>
<dbReference type="SMART" id="SM00382">
    <property type="entry name" value="AAA"/>
    <property type="match status" value="1"/>
</dbReference>
<evidence type="ECO:0000256" key="8">
    <source>
        <dbReference type="ARBA" id="ARBA00033408"/>
    </source>
</evidence>
<evidence type="ECO:0000256" key="3">
    <source>
        <dbReference type="ARBA" id="ARBA00021315"/>
    </source>
</evidence>
<dbReference type="GO" id="GO:0006281">
    <property type="term" value="P:DNA repair"/>
    <property type="evidence" value="ECO:0007669"/>
    <property type="project" value="UniProtKB-KW"/>
</dbReference>
<dbReference type="RefSeq" id="WP_013908118.1">
    <property type="nucleotide sequence ID" value="NC_015681.1"/>
</dbReference>
<evidence type="ECO:0000256" key="7">
    <source>
        <dbReference type="ARBA" id="ARBA00023204"/>
    </source>
</evidence>
<feature type="coiled-coil region" evidence="10">
    <location>
        <begin position="153"/>
        <end position="190"/>
    </location>
</feature>
<dbReference type="PROSITE" id="PS00675">
    <property type="entry name" value="SIGMA54_INTERACT_1"/>
    <property type="match status" value="1"/>
</dbReference>
<feature type="coiled-coil region" evidence="10">
    <location>
        <begin position="321"/>
        <end position="362"/>
    </location>
</feature>
<dbReference type="InterPro" id="IPR027417">
    <property type="entry name" value="P-loop_NTPase"/>
</dbReference>